<keyword evidence="5" id="KW-1185">Reference proteome</keyword>
<dbReference type="GO" id="GO:0016747">
    <property type="term" value="F:acyltransferase activity, transferring groups other than amino-acyl groups"/>
    <property type="evidence" value="ECO:0007669"/>
    <property type="project" value="InterPro"/>
</dbReference>
<dbReference type="Gene3D" id="3.40.630.30">
    <property type="match status" value="2"/>
</dbReference>
<feature type="domain" description="N-acetyltransferase" evidence="3">
    <location>
        <begin position="1"/>
        <end position="176"/>
    </location>
</feature>
<dbReference type="AlphaFoldDB" id="A0A4Y8WK26"/>
<dbReference type="Pfam" id="PF00583">
    <property type="entry name" value="Acetyltransf_1"/>
    <property type="match status" value="1"/>
</dbReference>
<dbReference type="InterPro" id="IPR000182">
    <property type="entry name" value="GNAT_dom"/>
</dbReference>
<sequence>MKIIEDRLEDSAVLDLLREHLEDMNATSPAESVHALDVSGLKEPSVTFWSSWQGEQLLGCVALKALTNDHGELKSMRTTTLARKKGVGSTMLRHVLEHARQQGMTKISLETGSMTYFAPVLEHARQQGMTKISLETGSMTYFAPARALYEKHGFEYCAPFADYAEDPNSQFMTLVL</sequence>
<keyword evidence="2" id="KW-0012">Acyltransferase</keyword>
<dbReference type="PANTHER" id="PTHR43877">
    <property type="entry name" value="AMINOALKYLPHOSPHONATE N-ACETYLTRANSFERASE-RELATED-RELATED"/>
    <property type="match status" value="1"/>
</dbReference>
<dbReference type="SUPFAM" id="SSF55729">
    <property type="entry name" value="Acyl-CoA N-acyltransferases (Nat)"/>
    <property type="match status" value="2"/>
</dbReference>
<dbReference type="InterPro" id="IPR016181">
    <property type="entry name" value="Acyl_CoA_acyltransferase"/>
</dbReference>
<dbReference type="PANTHER" id="PTHR43877:SF5">
    <property type="entry name" value="BLL8307 PROTEIN"/>
    <property type="match status" value="1"/>
</dbReference>
<evidence type="ECO:0000256" key="2">
    <source>
        <dbReference type="ARBA" id="ARBA00023315"/>
    </source>
</evidence>
<dbReference type="PROSITE" id="PS51186">
    <property type="entry name" value="GNAT"/>
    <property type="match status" value="1"/>
</dbReference>
<accession>A0A4Y8WK26</accession>
<evidence type="ECO:0000313" key="4">
    <source>
        <dbReference type="EMBL" id="TFH93300.1"/>
    </source>
</evidence>
<gene>
    <name evidence="4" type="ORF">ELS82_02490</name>
</gene>
<dbReference type="InterPro" id="IPR050832">
    <property type="entry name" value="Bact_Acetyltransf"/>
</dbReference>
<proteinExistence type="predicted"/>
<evidence type="ECO:0000256" key="1">
    <source>
        <dbReference type="ARBA" id="ARBA00022679"/>
    </source>
</evidence>
<name>A0A4Y8WK26_9VIBR</name>
<keyword evidence="1 4" id="KW-0808">Transferase</keyword>
<reference evidence="4 5" key="1">
    <citation type="submission" date="2019-01" db="EMBL/GenBank/DDBJ databases">
        <title>Vibrio BEI176 sp. nov, a marine bacterium isolated from China: eastern marignal seas.</title>
        <authorList>
            <person name="Li B."/>
        </authorList>
    </citation>
    <scope>NUCLEOTIDE SEQUENCE [LARGE SCALE GENOMIC DNA]</scope>
    <source>
        <strain evidence="4 5">BEI176</strain>
    </source>
</reference>
<comment type="caution">
    <text evidence="4">The sequence shown here is derived from an EMBL/GenBank/DDBJ whole genome shotgun (WGS) entry which is preliminary data.</text>
</comment>
<organism evidence="4 5">
    <name type="scientific">Vibrio ouci</name>
    <dbReference type="NCBI Taxonomy" id="2499078"/>
    <lineage>
        <taxon>Bacteria</taxon>
        <taxon>Pseudomonadati</taxon>
        <taxon>Pseudomonadota</taxon>
        <taxon>Gammaproteobacteria</taxon>
        <taxon>Vibrionales</taxon>
        <taxon>Vibrionaceae</taxon>
        <taxon>Vibrio</taxon>
    </lineage>
</organism>
<dbReference type="CDD" id="cd04301">
    <property type="entry name" value="NAT_SF"/>
    <property type="match status" value="1"/>
</dbReference>
<protein>
    <submittedName>
        <fullName evidence="4">GNAT family N-acetyltransferase</fullName>
    </submittedName>
</protein>
<dbReference type="RefSeq" id="WP_134834081.1">
    <property type="nucleotide sequence ID" value="NZ_SATR01000002.1"/>
</dbReference>
<evidence type="ECO:0000259" key="3">
    <source>
        <dbReference type="PROSITE" id="PS51186"/>
    </source>
</evidence>
<evidence type="ECO:0000313" key="5">
    <source>
        <dbReference type="Proteomes" id="UP000297753"/>
    </source>
</evidence>
<dbReference type="Proteomes" id="UP000297753">
    <property type="component" value="Unassembled WGS sequence"/>
</dbReference>
<dbReference type="OrthoDB" id="9803233at2"/>
<dbReference type="EMBL" id="SATR01000002">
    <property type="protein sequence ID" value="TFH93300.1"/>
    <property type="molecule type" value="Genomic_DNA"/>
</dbReference>